<dbReference type="GO" id="GO:0008743">
    <property type="term" value="F:L-threonine 3-dehydrogenase activity"/>
    <property type="evidence" value="ECO:0007669"/>
    <property type="project" value="TreeGrafter"/>
</dbReference>
<protein>
    <recommendedName>
        <fullName evidence="4">NAD-dependent epimerase/dehydratase domain-containing protein</fullName>
    </recommendedName>
</protein>
<gene>
    <name evidence="2" type="ORF">ONB1V03_LOCUS19542</name>
</gene>
<evidence type="ECO:0008006" key="4">
    <source>
        <dbReference type="Google" id="ProtNLM"/>
    </source>
</evidence>
<evidence type="ECO:0000256" key="1">
    <source>
        <dbReference type="ARBA" id="ARBA00007637"/>
    </source>
</evidence>
<proteinExistence type="inferred from homology"/>
<reference evidence="2" key="1">
    <citation type="submission" date="2020-11" db="EMBL/GenBank/DDBJ databases">
        <authorList>
            <person name="Tran Van P."/>
        </authorList>
    </citation>
    <scope>NUCLEOTIDE SEQUENCE</scope>
</reference>
<dbReference type="GO" id="GO:0006567">
    <property type="term" value="P:L-threonine catabolic process"/>
    <property type="evidence" value="ECO:0007669"/>
    <property type="project" value="TreeGrafter"/>
</dbReference>
<dbReference type="OrthoDB" id="10058185at2759"/>
<dbReference type="EMBL" id="CAJPVJ010030218">
    <property type="protein sequence ID" value="CAG2180119.1"/>
    <property type="molecule type" value="Genomic_DNA"/>
</dbReference>
<dbReference type="Proteomes" id="UP000728032">
    <property type="component" value="Unassembled WGS sequence"/>
</dbReference>
<dbReference type="PANTHER" id="PTHR42687:SF1">
    <property type="entry name" value="L-THREONINE 3-DEHYDROGENASE, MITOCHONDRIAL"/>
    <property type="match status" value="1"/>
</dbReference>
<evidence type="ECO:0000313" key="3">
    <source>
        <dbReference type="Proteomes" id="UP000728032"/>
    </source>
</evidence>
<dbReference type="AlphaFoldDB" id="A0A7R9MN27"/>
<dbReference type="SUPFAM" id="SSF51735">
    <property type="entry name" value="NAD(P)-binding Rossmann-fold domains"/>
    <property type="match status" value="1"/>
</dbReference>
<accession>A0A7R9MN27</accession>
<dbReference type="Gene3D" id="3.40.50.720">
    <property type="entry name" value="NAD(P)-binding Rossmann-like Domain"/>
    <property type="match status" value="1"/>
</dbReference>
<dbReference type="EMBL" id="OC945043">
    <property type="protein sequence ID" value="CAD7662982.1"/>
    <property type="molecule type" value="Genomic_DNA"/>
</dbReference>
<dbReference type="InterPro" id="IPR036291">
    <property type="entry name" value="NAD(P)-bd_dom_sf"/>
</dbReference>
<dbReference type="InterPro" id="IPR051225">
    <property type="entry name" value="NAD(P)_epim/dehydratase"/>
</dbReference>
<evidence type="ECO:0000313" key="2">
    <source>
        <dbReference type="EMBL" id="CAD7662982.1"/>
    </source>
</evidence>
<keyword evidence="3" id="KW-1185">Reference proteome</keyword>
<name>A0A7R9MN27_9ACAR</name>
<sequence length="129" mass="14952">MMYIDDCLQSLMSIMEASDDKLAQRTYNVNAISFTPKELIDAIKRYVPDFKVSYKVDNRQAIADSWPRSLDDSHARRDWGWAHKYDLDALCNIMFTDLQKKYNSPHINSTFLNNKLNEESANSMAVSAY</sequence>
<dbReference type="PANTHER" id="PTHR42687">
    <property type="entry name" value="L-THREONINE 3-DEHYDROGENASE"/>
    <property type="match status" value="1"/>
</dbReference>
<comment type="similarity">
    <text evidence="1">Belongs to the NAD(P)-dependent epimerase/dehydratase family.</text>
</comment>
<organism evidence="2">
    <name type="scientific">Oppiella nova</name>
    <dbReference type="NCBI Taxonomy" id="334625"/>
    <lineage>
        <taxon>Eukaryota</taxon>
        <taxon>Metazoa</taxon>
        <taxon>Ecdysozoa</taxon>
        <taxon>Arthropoda</taxon>
        <taxon>Chelicerata</taxon>
        <taxon>Arachnida</taxon>
        <taxon>Acari</taxon>
        <taxon>Acariformes</taxon>
        <taxon>Sarcoptiformes</taxon>
        <taxon>Oribatida</taxon>
        <taxon>Brachypylina</taxon>
        <taxon>Oppioidea</taxon>
        <taxon>Oppiidae</taxon>
        <taxon>Oppiella</taxon>
    </lineage>
</organism>